<gene>
    <name evidence="1" type="ORF">H2198_003909</name>
</gene>
<organism evidence="1 2">
    <name type="scientific">Neophaeococcomyces mojaviensis</name>
    <dbReference type="NCBI Taxonomy" id="3383035"/>
    <lineage>
        <taxon>Eukaryota</taxon>
        <taxon>Fungi</taxon>
        <taxon>Dikarya</taxon>
        <taxon>Ascomycota</taxon>
        <taxon>Pezizomycotina</taxon>
        <taxon>Eurotiomycetes</taxon>
        <taxon>Chaetothyriomycetidae</taxon>
        <taxon>Chaetothyriales</taxon>
        <taxon>Chaetothyriales incertae sedis</taxon>
        <taxon>Neophaeococcomyces</taxon>
    </lineage>
</organism>
<reference evidence="1" key="1">
    <citation type="submission" date="2022-10" db="EMBL/GenBank/DDBJ databases">
        <title>Culturing micro-colonial fungi from biological soil crusts in the Mojave desert and describing Neophaeococcomyces mojavensis, and introducing the new genera and species Taxawa tesnikishii.</title>
        <authorList>
            <person name="Kurbessoian T."/>
            <person name="Stajich J.E."/>
        </authorList>
    </citation>
    <scope>NUCLEOTIDE SEQUENCE</scope>
    <source>
        <strain evidence="1">JES_112</strain>
    </source>
</reference>
<evidence type="ECO:0000313" key="2">
    <source>
        <dbReference type="Proteomes" id="UP001172386"/>
    </source>
</evidence>
<protein>
    <submittedName>
        <fullName evidence="1">Uncharacterized protein</fullName>
    </submittedName>
</protein>
<proteinExistence type="predicted"/>
<evidence type="ECO:0000313" key="1">
    <source>
        <dbReference type="EMBL" id="KAJ9658071.1"/>
    </source>
</evidence>
<sequence length="354" mass="38728">MEATQPGTKAGTTATANAEAEGVARSAPRPDGRVDDDDDDRIVLPVSEFSAVKETFLRTFKRCSELLFLSVSCALSCVLRSFRPLHKIEITGAVVLFLASRSISTSEVVCNEDLSLSWLSQCSEILCEDENGYVSFARTSFQLFLLNYRVEGIDSTHATIATICLLHLEIRTCGTLSAQPQTVSANLWDSASKGVAAYAAQFWIGHYRCVQTSRPDLTYRVHRIISNNWGQQSSSAVPDDPGLTSSGNVTDEALEFCTKSRLDVLAKVYAQKKQQEARLSAKEKKLSVSGISNNAQPAKAANLEVQAQTPSTSGLDMTNEAFEHLDLDESMYATSCSESEGWTELRIRGTQSRD</sequence>
<name>A0ACC3A9Z1_9EURO</name>
<accession>A0ACC3A9Z1</accession>
<comment type="caution">
    <text evidence="1">The sequence shown here is derived from an EMBL/GenBank/DDBJ whole genome shotgun (WGS) entry which is preliminary data.</text>
</comment>
<keyword evidence="2" id="KW-1185">Reference proteome</keyword>
<dbReference type="EMBL" id="JAPDRQ010000055">
    <property type="protein sequence ID" value="KAJ9658071.1"/>
    <property type="molecule type" value="Genomic_DNA"/>
</dbReference>
<dbReference type="Proteomes" id="UP001172386">
    <property type="component" value="Unassembled WGS sequence"/>
</dbReference>